<feature type="domain" description="Cadherin" evidence="12">
    <location>
        <begin position="283"/>
        <end position="388"/>
    </location>
</feature>
<dbReference type="OrthoDB" id="5875395at2759"/>
<keyword evidence="2" id="KW-0245">EGF-like domain</keyword>
<evidence type="ECO:0000256" key="5">
    <source>
        <dbReference type="ARBA" id="ARBA00022837"/>
    </source>
</evidence>
<dbReference type="GO" id="GO:0007163">
    <property type="term" value="P:establishment or maintenance of cell polarity"/>
    <property type="evidence" value="ECO:0007669"/>
    <property type="project" value="UniProtKB-ARBA"/>
</dbReference>
<evidence type="ECO:0000256" key="4">
    <source>
        <dbReference type="ARBA" id="ARBA00022737"/>
    </source>
</evidence>
<dbReference type="CDD" id="cd11304">
    <property type="entry name" value="Cadherin_repeat"/>
    <property type="match status" value="3"/>
</dbReference>
<dbReference type="GO" id="GO:0007156">
    <property type="term" value="P:homophilic cell adhesion via plasma membrane adhesion molecules"/>
    <property type="evidence" value="ECO:0007669"/>
    <property type="project" value="InterPro"/>
</dbReference>
<name>A0A3P7IUE4_STRVU</name>
<evidence type="ECO:0000313" key="13">
    <source>
        <dbReference type="EMBL" id="VDM76571.1"/>
    </source>
</evidence>
<keyword evidence="9" id="KW-1015">Disulfide bond</keyword>
<dbReference type="InterPro" id="IPR002126">
    <property type="entry name" value="Cadherin-like_dom"/>
</dbReference>
<dbReference type="GO" id="GO:0001736">
    <property type="term" value="P:establishment of planar polarity"/>
    <property type="evidence" value="ECO:0007669"/>
    <property type="project" value="UniProtKB-ARBA"/>
</dbReference>
<dbReference type="PRINTS" id="PR00205">
    <property type="entry name" value="CADHERIN"/>
</dbReference>
<dbReference type="Pfam" id="PF00028">
    <property type="entry name" value="Cadherin"/>
    <property type="match status" value="3"/>
</dbReference>
<evidence type="ECO:0000313" key="14">
    <source>
        <dbReference type="Proteomes" id="UP000270094"/>
    </source>
</evidence>
<gene>
    <name evidence="13" type="ORF">SVUK_LOCUS11569</name>
</gene>
<dbReference type="GO" id="GO:0005886">
    <property type="term" value="C:plasma membrane"/>
    <property type="evidence" value="ECO:0007669"/>
    <property type="project" value="UniProtKB-SubCell"/>
</dbReference>
<evidence type="ECO:0000256" key="9">
    <source>
        <dbReference type="ARBA" id="ARBA00023157"/>
    </source>
</evidence>
<reference evidence="13 14" key="1">
    <citation type="submission" date="2018-11" db="EMBL/GenBank/DDBJ databases">
        <authorList>
            <consortium name="Pathogen Informatics"/>
        </authorList>
    </citation>
    <scope>NUCLEOTIDE SEQUENCE [LARGE SCALE GENOMIC DNA]</scope>
</reference>
<evidence type="ECO:0000256" key="3">
    <source>
        <dbReference type="ARBA" id="ARBA00022692"/>
    </source>
</evidence>
<dbReference type="InterPro" id="IPR015919">
    <property type="entry name" value="Cadherin-like_sf"/>
</dbReference>
<feature type="domain" description="Cadherin" evidence="12">
    <location>
        <begin position="389"/>
        <end position="465"/>
    </location>
</feature>
<feature type="domain" description="Cadherin" evidence="12">
    <location>
        <begin position="180"/>
        <end position="283"/>
    </location>
</feature>
<dbReference type="AlphaFoldDB" id="A0A3P7IUE4"/>
<evidence type="ECO:0000256" key="8">
    <source>
        <dbReference type="ARBA" id="ARBA00023136"/>
    </source>
</evidence>
<dbReference type="PROSITE" id="PS50268">
    <property type="entry name" value="CADHERIN_2"/>
    <property type="match status" value="4"/>
</dbReference>
<dbReference type="FunFam" id="2.60.40.60:FF:000015">
    <property type="entry name" value="FAT atypical cadherin 1"/>
    <property type="match status" value="1"/>
</dbReference>
<keyword evidence="14" id="KW-1185">Reference proteome</keyword>
<keyword evidence="8" id="KW-0472">Membrane</keyword>
<dbReference type="Proteomes" id="UP000270094">
    <property type="component" value="Unassembled WGS sequence"/>
</dbReference>
<evidence type="ECO:0000256" key="6">
    <source>
        <dbReference type="ARBA" id="ARBA00022889"/>
    </source>
</evidence>
<dbReference type="InterPro" id="IPR020894">
    <property type="entry name" value="Cadherin_CS"/>
</dbReference>
<dbReference type="GO" id="GO:0048513">
    <property type="term" value="P:animal organ development"/>
    <property type="evidence" value="ECO:0007669"/>
    <property type="project" value="UniProtKB-ARBA"/>
</dbReference>
<keyword evidence="7" id="KW-1133">Transmembrane helix</keyword>
<dbReference type="SUPFAM" id="SSF49313">
    <property type="entry name" value="Cadherin-like"/>
    <property type="match status" value="4"/>
</dbReference>
<dbReference type="PROSITE" id="PS00232">
    <property type="entry name" value="CADHERIN_1"/>
    <property type="match status" value="2"/>
</dbReference>
<dbReference type="PANTHER" id="PTHR24026:SF126">
    <property type="entry name" value="PROTOCADHERIN FAT 4"/>
    <property type="match status" value="1"/>
</dbReference>
<evidence type="ECO:0000259" key="12">
    <source>
        <dbReference type="PROSITE" id="PS50268"/>
    </source>
</evidence>
<keyword evidence="4" id="KW-0677">Repeat</keyword>
<protein>
    <recommendedName>
        <fullName evidence="12">Cadherin domain-containing protein</fullName>
    </recommendedName>
</protein>
<dbReference type="GO" id="GO:0048589">
    <property type="term" value="P:developmental growth"/>
    <property type="evidence" value="ECO:0007669"/>
    <property type="project" value="UniProtKB-ARBA"/>
</dbReference>
<organism evidence="13 14">
    <name type="scientific">Strongylus vulgaris</name>
    <name type="common">Blood worm</name>
    <dbReference type="NCBI Taxonomy" id="40348"/>
    <lineage>
        <taxon>Eukaryota</taxon>
        <taxon>Metazoa</taxon>
        <taxon>Ecdysozoa</taxon>
        <taxon>Nematoda</taxon>
        <taxon>Chromadorea</taxon>
        <taxon>Rhabditida</taxon>
        <taxon>Rhabditina</taxon>
        <taxon>Rhabditomorpha</taxon>
        <taxon>Strongyloidea</taxon>
        <taxon>Strongylidae</taxon>
        <taxon>Strongylus</taxon>
    </lineage>
</organism>
<proteinExistence type="predicted"/>
<dbReference type="FunFam" id="2.60.40.60:FF:000039">
    <property type="entry name" value="FAT atypical cadherin 3"/>
    <property type="match status" value="1"/>
</dbReference>
<feature type="domain" description="Cadherin" evidence="12">
    <location>
        <begin position="84"/>
        <end position="179"/>
    </location>
</feature>
<accession>A0A3P7IUE4</accession>
<dbReference type="EMBL" id="UYYB01097257">
    <property type="protein sequence ID" value="VDM76571.1"/>
    <property type="molecule type" value="Genomic_DNA"/>
</dbReference>
<keyword evidence="6" id="KW-0130">Cell adhesion</keyword>
<dbReference type="Gene3D" id="2.60.40.60">
    <property type="entry name" value="Cadherins"/>
    <property type="match status" value="4"/>
</dbReference>
<keyword evidence="5 11" id="KW-0106">Calcium</keyword>
<evidence type="ECO:0000256" key="10">
    <source>
        <dbReference type="ARBA" id="ARBA00023180"/>
    </source>
</evidence>
<dbReference type="SMART" id="SM00112">
    <property type="entry name" value="CA"/>
    <property type="match status" value="4"/>
</dbReference>
<sequence>MLMTSSQSVGTKLGRIMAESSLPVKYYAIGSSLIKVNQDTGVISTRRSATKDETATIVAASSRGVASVKLYVLPPSTETTRPNTDRRLEFWIRENAPYGSVVGQIPNNNDANAATYSIIGNSDLSVDPRTGILKTATLFDHETQQLYTFKLRTTYASGESVDQNAVLLIDDENDNIPKFDRETYNVTVREDIGVGEEVLRLRWSDKDFNNVFHFSIVEGNEMNHFKVNHEGKIKVSRPLDREEMSEHRLIVRLSDGIAPYPYHTTECSVTISLQDVNDNAPEFVSPSEFQVEENSHLMKVVGRVKAIDADEGHNAQVSYRILPETLPWAEFIIDGVHGDIMVNKPLDYEQKQNYTFTVVAMDYGSPQMQSEQQITVHIVDTNDHDPELSSDVMVVNVDEVVPRGSTLARFYVKDEDTIENSASIFEIEEGYGIFDVSPVSGQLFLITPLDFEAQTKYNVTVSARNIAGGKKRSQ</sequence>
<dbReference type="GO" id="GO:0005509">
    <property type="term" value="F:calcium ion binding"/>
    <property type="evidence" value="ECO:0007669"/>
    <property type="project" value="UniProtKB-UniRule"/>
</dbReference>
<keyword evidence="10" id="KW-0325">Glycoprotein</keyword>
<evidence type="ECO:0000256" key="1">
    <source>
        <dbReference type="ARBA" id="ARBA00004167"/>
    </source>
</evidence>
<evidence type="ECO:0000256" key="7">
    <source>
        <dbReference type="ARBA" id="ARBA00022989"/>
    </source>
</evidence>
<keyword evidence="3" id="KW-0812">Transmembrane</keyword>
<comment type="subcellular location">
    <subcellularLocation>
        <location evidence="1">Membrane</location>
        <topology evidence="1">Single-pass membrane protein</topology>
    </subcellularLocation>
</comment>
<evidence type="ECO:0000256" key="11">
    <source>
        <dbReference type="PROSITE-ProRule" id="PRU00043"/>
    </source>
</evidence>
<evidence type="ECO:0000256" key="2">
    <source>
        <dbReference type="ARBA" id="ARBA00022536"/>
    </source>
</evidence>
<dbReference type="PANTHER" id="PTHR24026">
    <property type="entry name" value="FAT ATYPICAL CADHERIN-RELATED"/>
    <property type="match status" value="1"/>
</dbReference>